<dbReference type="PANTHER" id="PTHR12072:SF4">
    <property type="entry name" value="CWF19-LIKE PROTEIN 1"/>
    <property type="match status" value="1"/>
</dbReference>
<dbReference type="PANTHER" id="PTHR12072">
    <property type="entry name" value="CWF19, CELL CYCLE CONTROL PROTEIN"/>
    <property type="match status" value="1"/>
</dbReference>
<dbReference type="GO" id="GO:0003676">
    <property type="term" value="F:nucleic acid binding"/>
    <property type="evidence" value="ECO:0007669"/>
    <property type="project" value="InterPro"/>
</dbReference>
<dbReference type="Pfam" id="PF04677">
    <property type="entry name" value="CwfJ_C_1"/>
    <property type="match status" value="1"/>
</dbReference>
<dbReference type="InterPro" id="IPR001878">
    <property type="entry name" value="Znf_CCHC"/>
</dbReference>
<dbReference type="SUPFAM" id="SSF54197">
    <property type="entry name" value="HIT-like"/>
    <property type="match status" value="1"/>
</dbReference>
<dbReference type="Pfam" id="PF13696">
    <property type="entry name" value="zf-CCHC_2"/>
    <property type="match status" value="2"/>
</dbReference>
<evidence type="ECO:0000256" key="4">
    <source>
        <dbReference type="ARBA" id="ARBA00022833"/>
    </source>
</evidence>
<comment type="caution">
    <text evidence="8">The sequence shown here is derived from an EMBL/GenBank/DDBJ whole genome shotgun (WGS) entry which is preliminary data.</text>
</comment>
<dbReference type="SUPFAM" id="SSF57756">
    <property type="entry name" value="Retrovirus zinc finger-like domains"/>
    <property type="match status" value="1"/>
</dbReference>
<dbReference type="Gene3D" id="3.30.428.10">
    <property type="entry name" value="HIT-like"/>
    <property type="match status" value="1"/>
</dbReference>
<dbReference type="InterPro" id="IPR036265">
    <property type="entry name" value="HIT-like_sf"/>
</dbReference>
<dbReference type="InterPro" id="IPR006768">
    <property type="entry name" value="Cwf19-like_C_dom-1"/>
</dbReference>
<dbReference type="AlphaFoldDB" id="A0A8H5GZ72"/>
<evidence type="ECO:0000313" key="8">
    <source>
        <dbReference type="EMBL" id="KAF5373768.1"/>
    </source>
</evidence>
<feature type="compositionally biased region" description="Basic and acidic residues" evidence="6">
    <location>
        <begin position="445"/>
        <end position="457"/>
    </location>
</feature>
<keyword evidence="4" id="KW-0862">Zinc</keyword>
<sequence length="680" mass="73664">MSTVKVLTVGSAYGSLVDLFAKIKSIDAKHGKFSFVLCTGDFFGPLEQANQPDSDVNQLLDGKLDVPIECYIMQGENPLPDAVIQKFAKTNGELCKNVFLMTKSGLVTTADGLRIACLGGIYDSQIYDSCESPPGFASPFFSSQSIDRLLSNTAASSSTKNYKSLSAISQSSTSQVVDILLTNTWPASVTHFSNAPIPTSSSSQPHTAPPLDSLIRHLKPRYHFAVAGNIFWEREPFVWATESAEESERTTRFVSLGPFGNPTPGSEEKGGKKQRWFYAFSIAANAVTGAGAAARPANATKNPFVDAPGQQRHLKRDANAMDVDGASGENFIWGNVRQPGNAKRSRIDNSNSGKPPPGYKCHRCESSEHFISECPERTKPPEGYVCRVCNMPGHLIRDCPTRHAVGDTGGRKPKEGYVCRGCGSENHYLDDCPVLKSGGGQGQGPERRGKRDHGPPKDIAPDECWFCLSNPNLAKHLIVAIGKGIKGGGVPGGGHVLIIPITHYPTYTTIPDDLVEGIVDETEKYKSSLRALYAKHNCSAVFFEVGRLSGRGKSGHAHVQVVPIPNKLASEVEEEFVKQGQEVGITFEVGEEAEKALEACKGGRGGYFRVDLELPNGRKKMVHLMREGVPFGVQFGRQVLVNLLGMPERLDWKACALSDEEDRADAQAFKEAFAAFDPSG</sequence>
<keyword evidence="2" id="KW-0479">Metal-binding</keyword>
<evidence type="ECO:0000256" key="3">
    <source>
        <dbReference type="ARBA" id="ARBA00022771"/>
    </source>
</evidence>
<organism evidence="8 9">
    <name type="scientific">Tetrapyrgos nigripes</name>
    <dbReference type="NCBI Taxonomy" id="182062"/>
    <lineage>
        <taxon>Eukaryota</taxon>
        <taxon>Fungi</taxon>
        <taxon>Dikarya</taxon>
        <taxon>Basidiomycota</taxon>
        <taxon>Agaricomycotina</taxon>
        <taxon>Agaricomycetes</taxon>
        <taxon>Agaricomycetidae</taxon>
        <taxon>Agaricales</taxon>
        <taxon>Marasmiineae</taxon>
        <taxon>Marasmiaceae</taxon>
        <taxon>Tetrapyrgos</taxon>
    </lineage>
</organism>
<dbReference type="OrthoDB" id="444325at2759"/>
<evidence type="ECO:0000313" key="9">
    <source>
        <dbReference type="Proteomes" id="UP000559256"/>
    </source>
</evidence>
<accession>A0A8H5GZ72</accession>
<evidence type="ECO:0000256" key="5">
    <source>
        <dbReference type="PROSITE-ProRule" id="PRU00047"/>
    </source>
</evidence>
<proteinExistence type="predicted"/>
<evidence type="ECO:0000256" key="2">
    <source>
        <dbReference type="ARBA" id="ARBA00022723"/>
    </source>
</evidence>
<keyword evidence="9" id="KW-1185">Reference proteome</keyword>
<feature type="region of interest" description="Disordered" evidence="6">
    <location>
        <begin position="433"/>
        <end position="457"/>
    </location>
</feature>
<evidence type="ECO:0000259" key="7">
    <source>
        <dbReference type="PROSITE" id="PS50158"/>
    </source>
</evidence>
<protein>
    <recommendedName>
        <fullName evidence="7">CCHC-type domain-containing protein</fullName>
    </recommendedName>
</protein>
<dbReference type="GO" id="GO:0061632">
    <property type="term" value="F:RNA lariat debranching enzyme activator activity"/>
    <property type="evidence" value="ECO:0007669"/>
    <property type="project" value="TreeGrafter"/>
</dbReference>
<dbReference type="GO" id="GO:0071014">
    <property type="term" value="C:post-mRNA release spliceosomal complex"/>
    <property type="evidence" value="ECO:0007669"/>
    <property type="project" value="TreeGrafter"/>
</dbReference>
<evidence type="ECO:0000256" key="6">
    <source>
        <dbReference type="SAM" id="MobiDB-lite"/>
    </source>
</evidence>
<dbReference type="InterPro" id="IPR025829">
    <property type="entry name" value="Zn_knuckle_CX2CX3GHX4C"/>
</dbReference>
<dbReference type="SMART" id="SM00343">
    <property type="entry name" value="ZnF_C2HC"/>
    <property type="match status" value="3"/>
</dbReference>
<dbReference type="Pfam" id="PF04676">
    <property type="entry name" value="CwfJ_C_2"/>
    <property type="match status" value="1"/>
</dbReference>
<dbReference type="Proteomes" id="UP000559256">
    <property type="component" value="Unassembled WGS sequence"/>
</dbReference>
<reference evidence="8 9" key="1">
    <citation type="journal article" date="2020" name="ISME J.">
        <title>Uncovering the hidden diversity of litter-decomposition mechanisms in mushroom-forming fungi.</title>
        <authorList>
            <person name="Floudas D."/>
            <person name="Bentzer J."/>
            <person name="Ahren D."/>
            <person name="Johansson T."/>
            <person name="Persson P."/>
            <person name="Tunlid A."/>
        </authorList>
    </citation>
    <scope>NUCLEOTIDE SEQUENCE [LARGE SCALE GENOMIC DNA]</scope>
    <source>
        <strain evidence="8 9">CBS 291.85</strain>
    </source>
</reference>
<name>A0A8H5GZ72_9AGAR</name>
<feature type="region of interest" description="Disordered" evidence="6">
    <location>
        <begin position="327"/>
        <end position="359"/>
    </location>
</feature>
<dbReference type="InterPro" id="IPR040194">
    <property type="entry name" value="Cwf19-like"/>
</dbReference>
<dbReference type="Gene3D" id="4.10.60.10">
    <property type="entry name" value="Zinc finger, CCHC-type"/>
    <property type="match status" value="1"/>
</dbReference>
<evidence type="ECO:0000256" key="1">
    <source>
        <dbReference type="ARBA" id="ARBA00022664"/>
    </source>
</evidence>
<dbReference type="GO" id="GO:0008270">
    <property type="term" value="F:zinc ion binding"/>
    <property type="evidence" value="ECO:0007669"/>
    <property type="project" value="UniProtKB-KW"/>
</dbReference>
<dbReference type="InterPro" id="IPR036875">
    <property type="entry name" value="Znf_CCHC_sf"/>
</dbReference>
<keyword evidence="3 5" id="KW-0863">Zinc-finger</keyword>
<keyword evidence="1" id="KW-0507">mRNA processing</keyword>
<dbReference type="GO" id="GO:0000398">
    <property type="term" value="P:mRNA splicing, via spliceosome"/>
    <property type="evidence" value="ECO:0007669"/>
    <property type="project" value="TreeGrafter"/>
</dbReference>
<gene>
    <name evidence="8" type="ORF">D9758_000852</name>
</gene>
<dbReference type="PROSITE" id="PS50158">
    <property type="entry name" value="ZF_CCHC"/>
    <property type="match status" value="1"/>
</dbReference>
<dbReference type="CDD" id="cd07380">
    <property type="entry name" value="MPP_CWF19_N"/>
    <property type="match status" value="1"/>
</dbReference>
<feature type="domain" description="CCHC-type" evidence="7">
    <location>
        <begin position="386"/>
        <end position="400"/>
    </location>
</feature>
<dbReference type="InterPro" id="IPR006767">
    <property type="entry name" value="Cwf19-like_C_dom-2"/>
</dbReference>
<dbReference type="EMBL" id="JAACJM010000003">
    <property type="protein sequence ID" value="KAF5373768.1"/>
    <property type="molecule type" value="Genomic_DNA"/>
</dbReference>